<evidence type="ECO:0000256" key="1">
    <source>
        <dbReference type="SAM" id="SignalP"/>
    </source>
</evidence>
<protein>
    <recommendedName>
        <fullName evidence="4">DUF4410 domain-containing protein</fullName>
    </recommendedName>
</protein>
<organism evidence="2 3">
    <name type="scientific">Variovorax ureilyticus</name>
    <dbReference type="NCBI Taxonomy" id="1836198"/>
    <lineage>
        <taxon>Bacteria</taxon>
        <taxon>Pseudomonadati</taxon>
        <taxon>Pseudomonadota</taxon>
        <taxon>Betaproteobacteria</taxon>
        <taxon>Burkholderiales</taxon>
        <taxon>Comamonadaceae</taxon>
        <taxon>Variovorax</taxon>
    </lineage>
</organism>
<keyword evidence="3" id="KW-1185">Reference proteome</keyword>
<dbReference type="RefSeq" id="WP_340355627.1">
    <property type="nucleotide sequence ID" value="NZ_JBBKZU010000002.1"/>
</dbReference>
<reference evidence="2 3" key="1">
    <citation type="submission" date="2024-03" db="EMBL/GenBank/DDBJ databases">
        <title>Novel species of the genus Variovorax.</title>
        <authorList>
            <person name="Liu Q."/>
            <person name="Xin Y.-H."/>
        </authorList>
    </citation>
    <scope>NUCLEOTIDE SEQUENCE [LARGE SCALE GENOMIC DNA]</scope>
    <source>
        <strain evidence="2 3">KACC 18899</strain>
    </source>
</reference>
<evidence type="ECO:0000313" key="3">
    <source>
        <dbReference type="Proteomes" id="UP001365846"/>
    </source>
</evidence>
<comment type="caution">
    <text evidence="2">The sequence shown here is derived from an EMBL/GenBank/DDBJ whole genome shotgun (WGS) entry which is preliminary data.</text>
</comment>
<sequence>MRLVLRFAMLAAIVALAGCAANVQRQGDTQKLTLSPVAAKRVALDVQGGKELLAESTDWTQFQKEWQVGMKEATTAAGMTLVPMDAAMAPNAEATTLVTVNIKDYRYVTRGSRIAVGMMTGNAWIDADVSFSELPGATPAGRRKYLTTSSAMQGIAAPMTETQIRGICDEIMKDVAQK</sequence>
<evidence type="ECO:0000313" key="2">
    <source>
        <dbReference type="EMBL" id="MEJ8810301.1"/>
    </source>
</evidence>
<name>A0ABU8VAF4_9BURK</name>
<dbReference type="Proteomes" id="UP001365846">
    <property type="component" value="Unassembled WGS sequence"/>
</dbReference>
<proteinExistence type="predicted"/>
<dbReference type="EMBL" id="JBBKZU010000002">
    <property type="protein sequence ID" value="MEJ8810301.1"/>
    <property type="molecule type" value="Genomic_DNA"/>
</dbReference>
<feature type="chain" id="PRO_5045492754" description="DUF4410 domain-containing protein" evidence="1">
    <location>
        <begin position="18"/>
        <end position="178"/>
    </location>
</feature>
<dbReference type="PROSITE" id="PS51257">
    <property type="entry name" value="PROKAR_LIPOPROTEIN"/>
    <property type="match status" value="1"/>
</dbReference>
<gene>
    <name evidence="2" type="ORF">WKW77_04430</name>
</gene>
<evidence type="ECO:0008006" key="4">
    <source>
        <dbReference type="Google" id="ProtNLM"/>
    </source>
</evidence>
<accession>A0ABU8VAF4</accession>
<keyword evidence="1" id="KW-0732">Signal</keyword>
<feature type="signal peptide" evidence="1">
    <location>
        <begin position="1"/>
        <end position="17"/>
    </location>
</feature>